<keyword evidence="1" id="KW-0460">Magnesium</keyword>
<keyword evidence="3" id="KW-0378">Hydrolase</keyword>
<dbReference type="KEGG" id="ares:IWH25_06520"/>
<dbReference type="InterPro" id="IPR013479">
    <property type="entry name" value="ADP-ribosyl_diN_reduct_hydro"/>
</dbReference>
<reference evidence="3" key="1">
    <citation type="submission" date="2020-11" db="EMBL/GenBank/DDBJ databases">
        <title>Azospira restricta DSM 18626 genome sequence.</title>
        <authorList>
            <person name="Moe W.M."/>
        </authorList>
    </citation>
    <scope>NUCLEOTIDE SEQUENCE</scope>
    <source>
        <strain evidence="3">DSM 18626</strain>
    </source>
</reference>
<proteinExistence type="predicted"/>
<evidence type="ECO:0000256" key="1">
    <source>
        <dbReference type="PIRSR" id="PIRSR605502-1"/>
    </source>
</evidence>
<dbReference type="InterPro" id="IPR050792">
    <property type="entry name" value="ADP-ribosylglycohydrolase"/>
</dbReference>
<dbReference type="NCBIfam" id="TIGR02662">
    <property type="entry name" value="dinitro_DRAG"/>
    <property type="match status" value="1"/>
</dbReference>
<evidence type="ECO:0000256" key="2">
    <source>
        <dbReference type="SAM" id="MobiDB-lite"/>
    </source>
</evidence>
<dbReference type="Gene3D" id="1.10.4080.10">
    <property type="entry name" value="ADP-ribosylation/Crystallin J1"/>
    <property type="match status" value="1"/>
</dbReference>
<dbReference type="InterPro" id="IPR036705">
    <property type="entry name" value="Ribosyl_crysJ1_sf"/>
</dbReference>
<name>A0A974SR96_9RHOO</name>
<accession>A0A974SR96</accession>
<organism evidence="3 4">
    <name type="scientific">Azospira restricta</name>
    <dbReference type="NCBI Taxonomy" id="404405"/>
    <lineage>
        <taxon>Bacteria</taxon>
        <taxon>Pseudomonadati</taxon>
        <taxon>Pseudomonadota</taxon>
        <taxon>Betaproteobacteria</taxon>
        <taxon>Rhodocyclales</taxon>
        <taxon>Rhodocyclaceae</taxon>
        <taxon>Azospira</taxon>
    </lineage>
</organism>
<dbReference type="SUPFAM" id="SSF101478">
    <property type="entry name" value="ADP-ribosylglycohydrolase"/>
    <property type="match status" value="1"/>
</dbReference>
<evidence type="ECO:0000313" key="4">
    <source>
        <dbReference type="Proteomes" id="UP000663444"/>
    </source>
</evidence>
<feature type="binding site" evidence="1">
    <location>
        <position position="179"/>
    </location>
    <ligand>
        <name>Mg(2+)</name>
        <dbReference type="ChEBI" id="CHEBI:18420"/>
        <label>1</label>
    </ligand>
</feature>
<dbReference type="EMBL" id="CP064781">
    <property type="protein sequence ID" value="QRJ64991.1"/>
    <property type="molecule type" value="Genomic_DNA"/>
</dbReference>
<feature type="region of interest" description="Disordered" evidence="2">
    <location>
        <begin position="1"/>
        <end position="70"/>
    </location>
</feature>
<dbReference type="Pfam" id="PF03747">
    <property type="entry name" value="ADP_ribosyl_GH"/>
    <property type="match status" value="1"/>
</dbReference>
<feature type="compositionally biased region" description="Low complexity" evidence="2">
    <location>
        <begin position="1"/>
        <end position="11"/>
    </location>
</feature>
<keyword evidence="3" id="KW-0326">Glycosidase</keyword>
<feature type="binding site" evidence="1">
    <location>
        <position position="366"/>
    </location>
    <ligand>
        <name>Mg(2+)</name>
        <dbReference type="ChEBI" id="CHEBI:18420"/>
        <label>1</label>
    </ligand>
</feature>
<dbReference type="GO" id="GO:0047407">
    <property type="term" value="F:ADP-ribosyl-[dinitrogen reductase] hydrolase activity"/>
    <property type="evidence" value="ECO:0007669"/>
    <property type="project" value="UniProtKB-EC"/>
</dbReference>
<protein>
    <submittedName>
        <fullName evidence="3">ADP-ribosyl-[dinitrogen reductase] hydrolase</fullName>
        <ecNumber evidence="3">3.2.2.24</ecNumber>
    </submittedName>
</protein>
<feature type="binding site" evidence="1">
    <location>
        <position position="181"/>
    </location>
    <ligand>
        <name>Mg(2+)</name>
        <dbReference type="ChEBI" id="CHEBI:18420"/>
        <label>1</label>
    </ligand>
</feature>
<dbReference type="PANTHER" id="PTHR16222">
    <property type="entry name" value="ADP-RIBOSYLGLYCOHYDROLASE"/>
    <property type="match status" value="1"/>
</dbReference>
<dbReference type="PANTHER" id="PTHR16222:SF12">
    <property type="entry name" value="ADP-RIBOSYLGLYCOHYDROLASE-RELATED"/>
    <property type="match status" value="1"/>
</dbReference>
<dbReference type="AlphaFoldDB" id="A0A974SR96"/>
<feature type="binding site" evidence="1">
    <location>
        <position position="180"/>
    </location>
    <ligand>
        <name>Mg(2+)</name>
        <dbReference type="ChEBI" id="CHEBI:18420"/>
        <label>1</label>
    </ligand>
</feature>
<comment type="cofactor">
    <cofactor evidence="1">
        <name>Mg(2+)</name>
        <dbReference type="ChEBI" id="CHEBI:18420"/>
    </cofactor>
    <text evidence="1">Binds 2 magnesium ions per subunit.</text>
</comment>
<keyword evidence="1" id="KW-0479">Metal-binding</keyword>
<dbReference type="Proteomes" id="UP000663444">
    <property type="component" value="Chromosome"/>
</dbReference>
<gene>
    <name evidence="3" type="primary">draG</name>
    <name evidence="3" type="ORF">IWH25_06520</name>
</gene>
<dbReference type="EC" id="3.2.2.24" evidence="3"/>
<sequence>MGRPAHAAARAPCRRARVGGVDGARRRHRLRRPRSPLARPRAGLPRRADAAAVDQLPGAGARQRRRHEVEEVPLPPVLPRRRHLRLPGAVVRRLPGLRAVFWFGELIARGTLRQQRRISPVPAPAPVERAQAAYLGLAIGDALGASVEFMTPKEIRHQFGVHREIVGGGWLHLRPGQVTDDTTMSLALGEAILAAGGVDAQRVAEAFDRWMRGKPVDIGNTVRRNLVAFRRSGVPESRPSEHDAGNGAAMRVLPVALACFGLPERQTIAACRAQAHVTHHNEVSDAACETLALMVQDLLAGRALHEVRARRVAALNERVPAFAGTRRPRENPSGYVVDTLQAVLQALFASDGFEDCLVDVVNRGGDADTTGAIAGMLAGACYGLAAIPARWLRALDPAVRAQCAAQAEALLGACARQPVA</sequence>
<evidence type="ECO:0000313" key="3">
    <source>
        <dbReference type="EMBL" id="QRJ64991.1"/>
    </source>
</evidence>
<dbReference type="InterPro" id="IPR005502">
    <property type="entry name" value="Ribosyl_crysJ1"/>
</dbReference>
<feature type="binding site" evidence="1">
    <location>
        <position position="369"/>
    </location>
    <ligand>
        <name>Mg(2+)</name>
        <dbReference type="ChEBI" id="CHEBI:18420"/>
        <label>1</label>
    </ligand>
</feature>
<feature type="compositionally biased region" description="Low complexity" evidence="2">
    <location>
        <begin position="35"/>
        <end position="45"/>
    </location>
</feature>
<dbReference type="GO" id="GO:0046872">
    <property type="term" value="F:metal ion binding"/>
    <property type="evidence" value="ECO:0007669"/>
    <property type="project" value="UniProtKB-KW"/>
</dbReference>
<feature type="compositionally biased region" description="Basic residues" evidence="2">
    <location>
        <begin position="25"/>
        <end position="34"/>
    </location>
</feature>
<feature type="binding site" evidence="1">
    <location>
        <position position="368"/>
    </location>
    <ligand>
        <name>Mg(2+)</name>
        <dbReference type="ChEBI" id="CHEBI:18420"/>
        <label>1</label>
    </ligand>
</feature>
<keyword evidence="4" id="KW-1185">Reference proteome</keyword>